<keyword evidence="5" id="KW-0255">Endonuclease</keyword>
<dbReference type="GO" id="GO:0003677">
    <property type="term" value="F:DNA binding"/>
    <property type="evidence" value="ECO:0007669"/>
    <property type="project" value="UniProtKB-KW"/>
</dbReference>
<sequence length="446" mass="50721">MDRYDSYKDSGVEWIDKIPSEWEISRLRFTGDLYGGLSGKSGDDFKQDNNPNNKPYIPYTNIFNNTYISKEHFDYVVIDEGENQNLVRKFDLFFLMSSETHEDLGKPCILIEDVDELYLNSFCKGLRVTDSSINPVFLNYQLLGQVHKELISVEGRGFTRINLRQDRLKDTPIFIPPLHQQNQIVSFLDTKTSLIDSLIEKTQRKIELIKEQRTSLINEVVTKGLNPNVEMKDSGVEWIGEIPSHWVTTKLGLYTTKVGSGSTPRGGSEIYVETGIPFIRSQNVHFDGLKLDNVSFIENDVHDSMKGSVVVKNDVLLNITGGSIGRCCVVNIDGEMNVNQHVSIIRTKEKLLNYFLNYIISCDVGQSQVKYNLTGGNREGLTIEGIKDFQISLPPLSEQKEIVEYLDNEIQLIDTTVSNEEKRIELLKEYRQSLISEVVTGKIKVS</sequence>
<keyword evidence="6" id="KW-1185">Reference proteome</keyword>
<protein>
    <submittedName>
        <fullName evidence="5">Restriction endonuclease subunit S</fullName>
    </submittedName>
</protein>
<dbReference type="RefSeq" id="WP_166247480.1">
    <property type="nucleotide sequence ID" value="NZ_CP049616.1"/>
</dbReference>
<organism evidence="5 6">
    <name type="scientific">Flagellimonas oceani</name>
    <dbReference type="NCBI Taxonomy" id="2698672"/>
    <lineage>
        <taxon>Bacteria</taxon>
        <taxon>Pseudomonadati</taxon>
        <taxon>Bacteroidota</taxon>
        <taxon>Flavobacteriia</taxon>
        <taxon>Flavobacteriales</taxon>
        <taxon>Flavobacteriaceae</taxon>
        <taxon>Flagellimonas</taxon>
    </lineage>
</organism>
<dbReference type="EMBL" id="CP049616">
    <property type="protein sequence ID" value="QII43818.1"/>
    <property type="molecule type" value="Genomic_DNA"/>
</dbReference>
<keyword evidence="5" id="KW-0378">Hydrolase</keyword>
<dbReference type="PANTHER" id="PTHR43140:SF1">
    <property type="entry name" value="TYPE I RESTRICTION ENZYME ECOKI SPECIFICITY SUBUNIT"/>
    <property type="match status" value="1"/>
</dbReference>
<evidence type="ECO:0000313" key="5">
    <source>
        <dbReference type="EMBL" id="QII43818.1"/>
    </source>
</evidence>
<dbReference type="InterPro" id="IPR000055">
    <property type="entry name" value="Restrct_endonuc_typeI_TRD"/>
</dbReference>
<dbReference type="InterPro" id="IPR051212">
    <property type="entry name" value="Type-I_RE_S_subunit"/>
</dbReference>
<dbReference type="Proteomes" id="UP000502928">
    <property type="component" value="Chromosome"/>
</dbReference>
<dbReference type="Pfam" id="PF01420">
    <property type="entry name" value="Methylase_S"/>
    <property type="match status" value="2"/>
</dbReference>
<dbReference type="InterPro" id="IPR044946">
    <property type="entry name" value="Restrct_endonuc_typeI_TRD_sf"/>
</dbReference>
<keyword evidence="3" id="KW-0238">DNA-binding</keyword>
<evidence type="ECO:0000256" key="1">
    <source>
        <dbReference type="ARBA" id="ARBA00010923"/>
    </source>
</evidence>
<comment type="similarity">
    <text evidence="1">Belongs to the type-I restriction system S methylase family.</text>
</comment>
<dbReference type="Gene3D" id="1.10.287.1120">
    <property type="entry name" value="Bipartite methylase S protein"/>
    <property type="match status" value="1"/>
</dbReference>
<evidence type="ECO:0000259" key="4">
    <source>
        <dbReference type="Pfam" id="PF01420"/>
    </source>
</evidence>
<evidence type="ECO:0000256" key="3">
    <source>
        <dbReference type="ARBA" id="ARBA00023125"/>
    </source>
</evidence>
<evidence type="ECO:0000313" key="6">
    <source>
        <dbReference type="Proteomes" id="UP000502928"/>
    </source>
</evidence>
<dbReference type="GO" id="GO:0004519">
    <property type="term" value="F:endonuclease activity"/>
    <property type="evidence" value="ECO:0007669"/>
    <property type="project" value="UniProtKB-KW"/>
</dbReference>
<reference evidence="5 6" key="1">
    <citation type="submission" date="2020-02" db="EMBL/GenBank/DDBJ databases">
        <title>Complete genome of Muricauda sp. 501str8.</title>
        <authorList>
            <person name="Dong B."/>
            <person name="Zhu S."/>
            <person name="Yang J."/>
            <person name="Chen J."/>
        </authorList>
    </citation>
    <scope>NUCLEOTIDE SEQUENCE [LARGE SCALE GENOMIC DNA]</scope>
    <source>
        <strain evidence="5 6">501str8</strain>
    </source>
</reference>
<name>A0A6G7IZP8_9FLAO</name>
<dbReference type="KEGG" id="mut:GVT53_03720"/>
<dbReference type="SUPFAM" id="SSF116734">
    <property type="entry name" value="DNA methylase specificity domain"/>
    <property type="match status" value="2"/>
</dbReference>
<dbReference type="GO" id="GO:0009307">
    <property type="term" value="P:DNA restriction-modification system"/>
    <property type="evidence" value="ECO:0007669"/>
    <property type="project" value="UniProtKB-KW"/>
</dbReference>
<dbReference type="REBASE" id="395069">
    <property type="entry name" value="S.Msp501ORF3710P"/>
</dbReference>
<accession>A0A6G7IZP8</accession>
<proteinExistence type="inferred from homology"/>
<keyword evidence="2" id="KW-0680">Restriction system</keyword>
<feature type="domain" description="Type I restriction modification DNA specificity" evidence="4">
    <location>
        <begin position="259"/>
        <end position="424"/>
    </location>
</feature>
<feature type="domain" description="Type I restriction modification DNA specificity" evidence="4">
    <location>
        <begin position="19"/>
        <end position="207"/>
    </location>
</feature>
<evidence type="ECO:0000256" key="2">
    <source>
        <dbReference type="ARBA" id="ARBA00022747"/>
    </source>
</evidence>
<dbReference type="Gene3D" id="3.90.220.20">
    <property type="entry name" value="DNA methylase specificity domains"/>
    <property type="match status" value="2"/>
</dbReference>
<dbReference type="AlphaFoldDB" id="A0A6G7IZP8"/>
<dbReference type="CDD" id="cd17256">
    <property type="entry name" value="RMtype1_S_EcoJA65PI-TRD1-CR1_like"/>
    <property type="match status" value="1"/>
</dbReference>
<gene>
    <name evidence="5" type="ORF">GVT53_03720</name>
</gene>
<dbReference type="PANTHER" id="PTHR43140">
    <property type="entry name" value="TYPE-1 RESTRICTION ENZYME ECOKI SPECIFICITY PROTEIN"/>
    <property type="match status" value="1"/>
</dbReference>
<keyword evidence="5" id="KW-0540">Nuclease</keyword>